<evidence type="ECO:0000313" key="2">
    <source>
        <dbReference type="Proteomes" id="UP001198182"/>
    </source>
</evidence>
<proteinExistence type="predicted"/>
<dbReference type="EMBL" id="JAJEQR010000071">
    <property type="protein sequence ID" value="MCC2232497.1"/>
    <property type="molecule type" value="Genomic_DNA"/>
</dbReference>
<protein>
    <submittedName>
        <fullName evidence="1">Uncharacterized protein</fullName>
    </submittedName>
</protein>
<comment type="caution">
    <text evidence="1">The sequence shown here is derived from an EMBL/GenBank/DDBJ whole genome shotgun (WGS) entry which is preliminary data.</text>
</comment>
<reference evidence="1" key="1">
    <citation type="submission" date="2021-10" db="EMBL/GenBank/DDBJ databases">
        <title>Anaerobic single-cell dispensing facilitates the cultivation of human gut bacteria.</title>
        <authorList>
            <person name="Afrizal A."/>
        </authorList>
    </citation>
    <scope>NUCLEOTIDE SEQUENCE</scope>
    <source>
        <strain evidence="1">CLA-AA-H215</strain>
    </source>
</reference>
<sequence length="65" mass="7660">MDFFEFKQWLKKHDLTFELEGWSGCIKDTIIVKRDGKTIYTGDYDRYVDYNDAVKAIENGDPGDF</sequence>
<dbReference type="Proteomes" id="UP001198182">
    <property type="component" value="Unassembled WGS sequence"/>
</dbReference>
<keyword evidence="2" id="KW-1185">Reference proteome</keyword>
<gene>
    <name evidence="1" type="ORF">LKD81_16120</name>
</gene>
<accession>A0AAE3EDA3</accession>
<evidence type="ECO:0000313" key="1">
    <source>
        <dbReference type="EMBL" id="MCC2232497.1"/>
    </source>
</evidence>
<name>A0AAE3EDA3_9FIRM</name>
<dbReference type="RefSeq" id="WP_308454902.1">
    <property type="nucleotide sequence ID" value="NZ_JAJEQR010000071.1"/>
</dbReference>
<organism evidence="1 2">
    <name type="scientific">Hominifimenecus microfluidus</name>
    <dbReference type="NCBI Taxonomy" id="2885348"/>
    <lineage>
        <taxon>Bacteria</taxon>
        <taxon>Bacillati</taxon>
        <taxon>Bacillota</taxon>
        <taxon>Clostridia</taxon>
        <taxon>Lachnospirales</taxon>
        <taxon>Lachnospiraceae</taxon>
        <taxon>Hominifimenecus</taxon>
    </lineage>
</organism>
<dbReference type="AlphaFoldDB" id="A0AAE3EDA3"/>